<dbReference type="Pfam" id="PF00547">
    <property type="entry name" value="Urease_gamma"/>
    <property type="match status" value="1"/>
</dbReference>
<dbReference type="InterPro" id="IPR002026">
    <property type="entry name" value="Urease_gamma/gamma-beta_su"/>
</dbReference>
<comment type="pathway">
    <text evidence="1">Nitrogen metabolism; urea degradation; CO(2) and NH(3) from urea (urease route): step 1/1.</text>
</comment>
<dbReference type="SUPFAM" id="SSF51278">
    <property type="entry name" value="Urease, beta-subunit"/>
    <property type="match status" value="1"/>
</dbReference>
<dbReference type="UniPathway" id="UPA00258">
    <property type="reaction ID" value="UER00370"/>
</dbReference>
<dbReference type="STRING" id="106549.A0A540MEB1"/>
<dbReference type="Gene3D" id="3.30.280.10">
    <property type="entry name" value="Urease, gamma-like subunit"/>
    <property type="match status" value="2"/>
</dbReference>
<dbReference type="GO" id="GO:0009039">
    <property type="term" value="F:urease activity"/>
    <property type="evidence" value="ECO:0007669"/>
    <property type="project" value="UniProtKB-EC"/>
</dbReference>
<organism evidence="4 5">
    <name type="scientific">Malus baccata</name>
    <name type="common">Siberian crab apple</name>
    <name type="synonym">Pyrus baccata</name>
    <dbReference type="NCBI Taxonomy" id="106549"/>
    <lineage>
        <taxon>Eukaryota</taxon>
        <taxon>Viridiplantae</taxon>
        <taxon>Streptophyta</taxon>
        <taxon>Embryophyta</taxon>
        <taxon>Tracheophyta</taxon>
        <taxon>Spermatophyta</taxon>
        <taxon>Magnoliopsida</taxon>
        <taxon>eudicotyledons</taxon>
        <taxon>Gunneridae</taxon>
        <taxon>Pentapetalae</taxon>
        <taxon>rosids</taxon>
        <taxon>fabids</taxon>
        <taxon>Rosales</taxon>
        <taxon>Rosaceae</taxon>
        <taxon>Amygdaloideae</taxon>
        <taxon>Maleae</taxon>
        <taxon>Malus</taxon>
    </lineage>
</organism>
<name>A0A540MEB1_MALBA</name>
<keyword evidence="5" id="KW-1185">Reference proteome</keyword>
<dbReference type="GO" id="GO:0016151">
    <property type="term" value="F:nickel cation binding"/>
    <property type="evidence" value="ECO:0007669"/>
    <property type="project" value="InterPro"/>
</dbReference>
<dbReference type="GO" id="GO:0035550">
    <property type="term" value="C:urease complex"/>
    <property type="evidence" value="ECO:0007669"/>
    <property type="project" value="InterPro"/>
</dbReference>
<dbReference type="PANTHER" id="PTHR43440">
    <property type="entry name" value="UREASE"/>
    <property type="match status" value="1"/>
</dbReference>
<evidence type="ECO:0000256" key="3">
    <source>
        <dbReference type="ARBA" id="ARBA00022801"/>
    </source>
</evidence>
<reference evidence="4 5" key="1">
    <citation type="journal article" date="2019" name="G3 (Bethesda)">
        <title>Sequencing of a Wild Apple (Malus baccata) Genome Unravels the Differences Between Cultivated and Wild Apple Species Regarding Disease Resistance and Cold Tolerance.</title>
        <authorList>
            <person name="Chen X."/>
        </authorList>
    </citation>
    <scope>NUCLEOTIDE SEQUENCE [LARGE SCALE GENOMIC DNA]</scope>
    <source>
        <strain evidence="5">cv. Shandingzi</strain>
        <tissue evidence="4">Leaves</tissue>
    </source>
</reference>
<dbReference type="InterPro" id="IPR050112">
    <property type="entry name" value="Urease_alpha_subunit"/>
</dbReference>
<sequence length="150" mass="16741">MKVVPRKAEKLNLNNAGFLAQKRLARGLRFNHPEAAVLIATQVEGTFPDGIKLITIHDLISRDNGNLELALKDSFLPVPSLDKFPEMEDGEILGEIIYGGGIIVLNHDRKSIFLRVVNQEDRPVQVGSYYHFIEVNPSLVLIELNHMACA</sequence>
<evidence type="ECO:0000256" key="1">
    <source>
        <dbReference type="ARBA" id="ARBA00004897"/>
    </source>
</evidence>
<dbReference type="SUPFAM" id="SSF54111">
    <property type="entry name" value="Urease, gamma-subunit"/>
    <property type="match status" value="1"/>
</dbReference>
<evidence type="ECO:0000313" key="5">
    <source>
        <dbReference type="Proteomes" id="UP000315295"/>
    </source>
</evidence>
<dbReference type="Proteomes" id="UP000315295">
    <property type="component" value="Unassembled WGS sequence"/>
</dbReference>
<dbReference type="EMBL" id="VIEB01000286">
    <property type="protein sequence ID" value="TQD96769.1"/>
    <property type="molecule type" value="Genomic_DNA"/>
</dbReference>
<accession>A0A540MEB1</accession>
<dbReference type="InterPro" id="IPR036463">
    <property type="entry name" value="Urease_gamma_sf"/>
</dbReference>
<dbReference type="GO" id="GO:0043419">
    <property type="term" value="P:urea catabolic process"/>
    <property type="evidence" value="ECO:0007669"/>
    <property type="project" value="UniProtKB-UniPathway"/>
</dbReference>
<evidence type="ECO:0000256" key="2">
    <source>
        <dbReference type="ARBA" id="ARBA00012934"/>
    </source>
</evidence>
<dbReference type="Gene3D" id="2.10.150.10">
    <property type="entry name" value="Urease, beta subunit"/>
    <property type="match status" value="1"/>
</dbReference>
<gene>
    <name evidence="4" type="ORF">C1H46_017662</name>
</gene>
<evidence type="ECO:0000313" key="4">
    <source>
        <dbReference type="EMBL" id="TQD96769.1"/>
    </source>
</evidence>
<keyword evidence="3" id="KW-0378">Hydrolase</keyword>
<dbReference type="Pfam" id="PF00699">
    <property type="entry name" value="Urease_beta"/>
    <property type="match status" value="1"/>
</dbReference>
<dbReference type="EC" id="3.5.1.5" evidence="2"/>
<dbReference type="AlphaFoldDB" id="A0A540MEB1"/>
<proteinExistence type="predicted"/>
<dbReference type="InterPro" id="IPR002019">
    <property type="entry name" value="Urease_beta-like"/>
</dbReference>
<dbReference type="PANTHER" id="PTHR43440:SF1">
    <property type="entry name" value="UREASE"/>
    <property type="match status" value="1"/>
</dbReference>
<comment type="caution">
    <text evidence="4">The sequence shown here is derived from an EMBL/GenBank/DDBJ whole genome shotgun (WGS) entry which is preliminary data.</text>
</comment>
<dbReference type="InterPro" id="IPR036461">
    <property type="entry name" value="Urease_betasu_sf"/>
</dbReference>
<protein>
    <recommendedName>
        <fullName evidence="2">urease</fullName>
        <ecNumber evidence="2">3.5.1.5</ecNumber>
    </recommendedName>
</protein>